<accession>A0A1Y5RT71</accession>
<dbReference type="SUPFAM" id="SSF55826">
    <property type="entry name" value="YbaK/ProRS associated domain"/>
    <property type="match status" value="1"/>
</dbReference>
<keyword evidence="2" id="KW-0030">Aminoacyl-tRNA synthetase</keyword>
<dbReference type="GO" id="GO:0004812">
    <property type="term" value="F:aminoacyl-tRNA ligase activity"/>
    <property type="evidence" value="ECO:0007669"/>
    <property type="project" value="UniProtKB-KW"/>
</dbReference>
<dbReference type="InterPro" id="IPR007214">
    <property type="entry name" value="YbaK/aa-tRNA-synth-assoc-dom"/>
</dbReference>
<dbReference type="PANTHER" id="PTHR30411:SF1">
    <property type="entry name" value="CYTOPLASMIC PROTEIN"/>
    <property type="match status" value="1"/>
</dbReference>
<proteinExistence type="predicted"/>
<dbReference type="Gene3D" id="3.90.960.10">
    <property type="entry name" value="YbaK/aminoacyl-tRNA synthetase-associated domain"/>
    <property type="match status" value="1"/>
</dbReference>
<reference evidence="2 3" key="1">
    <citation type="submission" date="2017-03" db="EMBL/GenBank/DDBJ databases">
        <authorList>
            <person name="Afonso C.L."/>
            <person name="Miller P.J."/>
            <person name="Scott M.A."/>
            <person name="Spackman E."/>
            <person name="Goraichik I."/>
            <person name="Dimitrov K.M."/>
            <person name="Suarez D.L."/>
            <person name="Swayne D.E."/>
        </authorList>
    </citation>
    <scope>NUCLEOTIDE SEQUENCE [LARGE SCALE GENOMIC DNA]</scope>
    <source>
        <strain evidence="2 3">CECT 7971</strain>
    </source>
</reference>
<gene>
    <name evidence="2" type="ORF">PAM7971_00857</name>
</gene>
<keyword evidence="3" id="KW-1185">Reference proteome</keyword>
<evidence type="ECO:0000259" key="1">
    <source>
        <dbReference type="Pfam" id="PF04073"/>
    </source>
</evidence>
<dbReference type="EMBL" id="FWFW01000002">
    <property type="protein sequence ID" value="SLN24966.1"/>
    <property type="molecule type" value="Genomic_DNA"/>
</dbReference>
<dbReference type="Pfam" id="PF04073">
    <property type="entry name" value="tRNA_edit"/>
    <property type="match status" value="1"/>
</dbReference>
<dbReference type="CDD" id="cd04333">
    <property type="entry name" value="ProX_deacylase"/>
    <property type="match status" value="1"/>
</dbReference>
<protein>
    <submittedName>
        <fullName evidence="2">YbaK / prolyl-tRNA synthetases associated domain protein</fullName>
    </submittedName>
</protein>
<feature type="domain" description="YbaK/aminoacyl-tRNA synthetase-associated" evidence="1">
    <location>
        <begin position="27"/>
        <end position="144"/>
    </location>
</feature>
<organism evidence="2 3">
    <name type="scientific">Pacificibacter marinus</name>
    <dbReference type="NCBI Taxonomy" id="658057"/>
    <lineage>
        <taxon>Bacteria</taxon>
        <taxon>Pseudomonadati</taxon>
        <taxon>Pseudomonadota</taxon>
        <taxon>Alphaproteobacteria</taxon>
        <taxon>Rhodobacterales</taxon>
        <taxon>Roseobacteraceae</taxon>
        <taxon>Pacificibacter</taxon>
    </lineage>
</organism>
<dbReference type="STRING" id="658057.SAMN04488032_102229"/>
<name>A0A1Y5RT71_9RHOB</name>
<sequence length="157" mass="16609">MSKSLKRVETALATSGVAVQIIEMDGETRTAAQAADQAGCTLDQIAKSIIFQGTTSGDIYLFITAGGSMVDALKAADVAGEDLTRADGKLIRKVTGFAIGGVSPVGHLNAPHLFFDPKLDDFDVIWAAAGTPRHIFSISPTQLQHITQAKRAHFTAR</sequence>
<dbReference type="PANTHER" id="PTHR30411">
    <property type="entry name" value="CYTOPLASMIC PROTEIN"/>
    <property type="match status" value="1"/>
</dbReference>
<dbReference type="GO" id="GO:0002161">
    <property type="term" value="F:aminoacyl-tRNA deacylase activity"/>
    <property type="evidence" value="ECO:0007669"/>
    <property type="project" value="InterPro"/>
</dbReference>
<dbReference type="OrthoDB" id="9798760at2"/>
<dbReference type="AlphaFoldDB" id="A0A1Y5RT71"/>
<evidence type="ECO:0000313" key="2">
    <source>
        <dbReference type="EMBL" id="SLN24966.1"/>
    </source>
</evidence>
<dbReference type="Proteomes" id="UP000193307">
    <property type="component" value="Unassembled WGS sequence"/>
</dbReference>
<evidence type="ECO:0000313" key="3">
    <source>
        <dbReference type="Proteomes" id="UP000193307"/>
    </source>
</evidence>
<dbReference type="RefSeq" id="WP_085847750.1">
    <property type="nucleotide sequence ID" value="NZ_FNZV01000002.1"/>
</dbReference>
<keyword evidence="2" id="KW-0436">Ligase</keyword>
<dbReference type="InterPro" id="IPR036754">
    <property type="entry name" value="YbaK/aa-tRNA-synt-asso_dom_sf"/>
</dbReference>